<dbReference type="GO" id="GO:0003777">
    <property type="term" value="F:microtubule motor activity"/>
    <property type="evidence" value="ECO:0007669"/>
    <property type="project" value="InterPro"/>
</dbReference>
<dbReference type="PROSITE" id="PS50067">
    <property type="entry name" value="KINESIN_MOTOR_2"/>
    <property type="match status" value="1"/>
</dbReference>
<sequence length="1205" mass="135638">MKSKTETSETRFLGSISASSIRKFLPRSISNTSKSTSLSSKSRFGSENAPPADPNIQANTSQLSSANPKLSKSPSKSVNFQKETPKSETHSESRTSPDPAVKVVVRIRPERDGDRIVKKVSPDSLSVGDRIFSFHAVLDSNSNQEEIFQLVGVPLVKNALSGYNTSVLSYGQTGSGKTYTMWGPPSAMLEGQNPNSDLGIAPRIFQMLFSEIQKEKENCDAEQINYQCRCSFLEVYNDQIGDLLDPTQRNLEIKDDPKNRFYVENLTEDYVNSYKDVTQILIKGLSSRKVGATSINSKSSRSHIVFTCIIESWRKDASSKYFSSSRSSRISLIDLAGMDRNKIDDTSKQHVREDRNVRKSLAQLGCLVNILAEDAQSGKHDVPYGRFVLTHLMRETLGGNAKLTVICAVSSDSRNAAETLSTLRFGQRAKSIHNEPVTNEISDDDVNDRIRQLKEELIRARSSAYDSVGSKNGSFQRQNARESLNQLRKSLNRTLILPRIDKNSEEEIHADEEDIKELHLHLKQLQNSCEGSKDHSDSRDSASCLSMEECDETDVGSLHDISYLPETDDDEQEFSSVKSMEEELPCTLSASGLATPGSLSITSFHQSAVLQEPTLSESPKIGNCGRKSVAFSSSFLANQKPESLELKSNVLQQSRRCDDSIRSSLQSSKISPCPTDSLAASLHRGLQIIDHHQNNTSSRSLVAFSFEHLTLTPRQSANKANASVQTFPEERKSSPVRMNAPFVCASCRQKVYDGSDEVDDSLKTQIVAVNEAGNSDISNDQEALLEAIRREELEQVCKQHAAKIEQLNHLVEEYKHQKEMTEKRDQDIKILCIEASENELALEDTRNDECHPLNGESKLMTCNSHENQKEVIKESCDIKEMQEGFDNKYGEKCFDENEKEMLLKEIQSLRSQLQSKGDVCLSRSVEKLRSSSMLSRSFQLRKSGLNSQITGQEELEIERQRWMEMESDWILLTDELRVDLESSRRHAEKVETELKMEKQCTEELDDALHRAVLGHARIVEHCADLQEKYNQLVERHRRIMEGIAEVKRAAAKAGAKGGGSRYAKALAAELSALRKEKEKERDFLKKENTSLKIQLRDTTEAVHAAGELLVRLREAENVASLAEENYSNAQQENERLKKQVEKLKRKHKMEMETMKQYLAESRLPVSALRPHYGEDSHETHSSFSPFTDDDQAWRAEFGPIYQEHV</sequence>
<evidence type="ECO:0000256" key="1">
    <source>
        <dbReference type="ARBA" id="ARBA00022701"/>
    </source>
</evidence>
<dbReference type="EMBL" id="JBAMMX010000008">
    <property type="protein sequence ID" value="KAK6934542.1"/>
    <property type="molecule type" value="Genomic_DNA"/>
</dbReference>
<keyword evidence="3 7" id="KW-0067">ATP-binding</keyword>
<dbReference type="InterPro" id="IPR001752">
    <property type="entry name" value="Kinesin_motor_dom"/>
</dbReference>
<evidence type="ECO:0000256" key="9">
    <source>
        <dbReference type="SAM" id="MobiDB-lite"/>
    </source>
</evidence>
<dbReference type="SMART" id="SM00129">
    <property type="entry name" value="KISc"/>
    <property type="match status" value="1"/>
</dbReference>
<dbReference type="InterPro" id="IPR027417">
    <property type="entry name" value="P-loop_NTPase"/>
</dbReference>
<evidence type="ECO:0000256" key="8">
    <source>
        <dbReference type="SAM" id="Coils"/>
    </source>
</evidence>
<name>A0AAN8VW17_9MAGN</name>
<dbReference type="FunFam" id="3.40.850.10:FF:000052">
    <property type="entry name" value="Kinesin-like protein KIN-12F"/>
    <property type="match status" value="1"/>
</dbReference>
<gene>
    <name evidence="11" type="ORF">RJ641_034697</name>
</gene>
<dbReference type="GO" id="GO:0007018">
    <property type="term" value="P:microtubule-based movement"/>
    <property type="evidence" value="ECO:0007669"/>
    <property type="project" value="InterPro"/>
</dbReference>
<dbReference type="GO" id="GO:0007112">
    <property type="term" value="P:male meiosis cytokinesis"/>
    <property type="evidence" value="ECO:0007669"/>
    <property type="project" value="UniProtKB-ARBA"/>
</dbReference>
<comment type="similarity">
    <text evidence="6">Belongs to the TRAFAC class myosin-kinesin ATPase superfamily. Kinesin family. KIN-12 subfamily.</text>
</comment>
<keyword evidence="1" id="KW-0493">Microtubule</keyword>
<feature type="compositionally biased region" description="Low complexity" evidence="9">
    <location>
        <begin position="28"/>
        <end position="42"/>
    </location>
</feature>
<accession>A0AAN8VW17</accession>
<evidence type="ECO:0000256" key="7">
    <source>
        <dbReference type="PROSITE-ProRule" id="PRU00283"/>
    </source>
</evidence>
<dbReference type="Pfam" id="PF00225">
    <property type="entry name" value="Kinesin"/>
    <property type="match status" value="1"/>
</dbReference>
<dbReference type="GO" id="GO:0005524">
    <property type="term" value="F:ATP binding"/>
    <property type="evidence" value="ECO:0007669"/>
    <property type="project" value="UniProtKB-UniRule"/>
</dbReference>
<evidence type="ECO:0000256" key="6">
    <source>
        <dbReference type="ARBA" id="ARBA00034488"/>
    </source>
</evidence>
<feature type="region of interest" description="Disordered" evidence="9">
    <location>
        <begin position="23"/>
        <end position="101"/>
    </location>
</feature>
<comment type="caution">
    <text evidence="11">The sequence shown here is derived from an EMBL/GenBank/DDBJ whole genome shotgun (WGS) entry which is preliminary data.</text>
</comment>
<dbReference type="GO" id="GO:0009524">
    <property type="term" value="C:phragmoplast"/>
    <property type="evidence" value="ECO:0007669"/>
    <property type="project" value="UniProtKB-ARBA"/>
</dbReference>
<keyword evidence="12" id="KW-1185">Reference proteome</keyword>
<evidence type="ECO:0000256" key="4">
    <source>
        <dbReference type="ARBA" id="ARBA00023054"/>
    </source>
</evidence>
<dbReference type="PANTHER" id="PTHR37739:SF16">
    <property type="entry name" value="KINESIN-LIKE PROTEIN"/>
    <property type="match status" value="1"/>
</dbReference>
<evidence type="ECO:0000256" key="5">
    <source>
        <dbReference type="ARBA" id="ARBA00023175"/>
    </source>
</evidence>
<protein>
    <submittedName>
        <fullName evidence="11">Kinesin motor domain</fullName>
    </submittedName>
</protein>
<dbReference type="GO" id="GO:0005874">
    <property type="term" value="C:microtubule"/>
    <property type="evidence" value="ECO:0007669"/>
    <property type="project" value="UniProtKB-KW"/>
</dbReference>
<organism evidence="11 12">
    <name type="scientific">Dillenia turbinata</name>
    <dbReference type="NCBI Taxonomy" id="194707"/>
    <lineage>
        <taxon>Eukaryota</taxon>
        <taxon>Viridiplantae</taxon>
        <taxon>Streptophyta</taxon>
        <taxon>Embryophyta</taxon>
        <taxon>Tracheophyta</taxon>
        <taxon>Spermatophyta</taxon>
        <taxon>Magnoliopsida</taxon>
        <taxon>eudicotyledons</taxon>
        <taxon>Gunneridae</taxon>
        <taxon>Pentapetalae</taxon>
        <taxon>Dilleniales</taxon>
        <taxon>Dilleniaceae</taxon>
        <taxon>Dillenia</taxon>
    </lineage>
</organism>
<keyword evidence="2 7" id="KW-0547">Nucleotide-binding</keyword>
<dbReference type="GO" id="GO:0055046">
    <property type="term" value="P:microgametogenesis"/>
    <property type="evidence" value="ECO:0007669"/>
    <property type="project" value="UniProtKB-ARBA"/>
</dbReference>
<feature type="compositionally biased region" description="Basic and acidic residues" evidence="9">
    <location>
        <begin position="83"/>
        <end position="95"/>
    </location>
</feature>
<dbReference type="Proteomes" id="UP001370490">
    <property type="component" value="Unassembled WGS sequence"/>
</dbReference>
<keyword evidence="5 7" id="KW-0505">Motor protein</keyword>
<keyword evidence="4 8" id="KW-0175">Coiled coil</keyword>
<dbReference type="GO" id="GO:0008017">
    <property type="term" value="F:microtubule binding"/>
    <property type="evidence" value="ECO:0007669"/>
    <property type="project" value="InterPro"/>
</dbReference>
<feature type="compositionally biased region" description="Polar residues" evidence="9">
    <location>
        <begin position="56"/>
        <end position="82"/>
    </location>
</feature>
<dbReference type="GO" id="GO:0080175">
    <property type="term" value="P:phragmoplast microtubule organization"/>
    <property type="evidence" value="ECO:0007669"/>
    <property type="project" value="UniProtKB-ARBA"/>
</dbReference>
<feature type="domain" description="Kinesin motor" evidence="10">
    <location>
        <begin position="100"/>
        <end position="432"/>
    </location>
</feature>
<feature type="binding site" evidence="7">
    <location>
        <begin position="171"/>
        <end position="178"/>
    </location>
    <ligand>
        <name>ATP</name>
        <dbReference type="ChEBI" id="CHEBI:30616"/>
    </ligand>
</feature>
<evidence type="ECO:0000313" key="11">
    <source>
        <dbReference type="EMBL" id="KAK6934542.1"/>
    </source>
</evidence>
<evidence type="ECO:0000259" key="10">
    <source>
        <dbReference type="PROSITE" id="PS50067"/>
    </source>
</evidence>
<proteinExistence type="inferred from homology"/>
<dbReference type="PRINTS" id="PR00380">
    <property type="entry name" value="KINESINHEAVY"/>
</dbReference>
<dbReference type="AlphaFoldDB" id="A0AAN8VW17"/>
<dbReference type="PANTHER" id="PTHR37739">
    <property type="entry name" value="KINESIN-LIKE PROTEIN KIN-12D"/>
    <property type="match status" value="1"/>
</dbReference>
<dbReference type="InterPro" id="IPR036961">
    <property type="entry name" value="Kinesin_motor_dom_sf"/>
</dbReference>
<evidence type="ECO:0000256" key="2">
    <source>
        <dbReference type="ARBA" id="ARBA00022741"/>
    </source>
</evidence>
<dbReference type="Gene3D" id="3.40.850.10">
    <property type="entry name" value="Kinesin motor domain"/>
    <property type="match status" value="1"/>
</dbReference>
<evidence type="ECO:0000256" key="3">
    <source>
        <dbReference type="ARBA" id="ARBA00022840"/>
    </source>
</evidence>
<reference evidence="11 12" key="1">
    <citation type="submission" date="2023-12" db="EMBL/GenBank/DDBJ databases">
        <title>A high-quality genome assembly for Dillenia turbinata (Dilleniales).</title>
        <authorList>
            <person name="Chanderbali A."/>
        </authorList>
    </citation>
    <scope>NUCLEOTIDE SEQUENCE [LARGE SCALE GENOMIC DNA]</scope>
    <source>
        <strain evidence="11">LSX21</strain>
        <tissue evidence="11">Leaf</tissue>
    </source>
</reference>
<dbReference type="InterPro" id="IPR044986">
    <property type="entry name" value="KIF15/KIN-12"/>
</dbReference>
<dbReference type="SUPFAM" id="SSF52540">
    <property type="entry name" value="P-loop containing nucleoside triphosphate hydrolases"/>
    <property type="match status" value="1"/>
</dbReference>
<feature type="coiled-coil region" evidence="8">
    <location>
        <begin position="1067"/>
        <end position="1160"/>
    </location>
</feature>
<evidence type="ECO:0000313" key="12">
    <source>
        <dbReference type="Proteomes" id="UP001370490"/>
    </source>
</evidence>
<feature type="coiled-coil region" evidence="8">
    <location>
        <begin position="790"/>
        <end position="824"/>
    </location>
</feature>